<proteinExistence type="predicted"/>
<evidence type="ECO:0000313" key="1">
    <source>
        <dbReference type="EMBL" id="TXB97584.1"/>
    </source>
</evidence>
<organism evidence="1 2">
    <name type="scientific">Fusarium oxysporum f. sp. cubense</name>
    <dbReference type="NCBI Taxonomy" id="61366"/>
    <lineage>
        <taxon>Eukaryota</taxon>
        <taxon>Fungi</taxon>
        <taxon>Dikarya</taxon>
        <taxon>Ascomycota</taxon>
        <taxon>Pezizomycotina</taxon>
        <taxon>Sordariomycetes</taxon>
        <taxon>Hypocreomycetidae</taxon>
        <taxon>Hypocreales</taxon>
        <taxon>Nectriaceae</taxon>
        <taxon>Fusarium</taxon>
        <taxon>Fusarium oxysporum species complex</taxon>
    </lineage>
</organism>
<evidence type="ECO:0000313" key="2">
    <source>
        <dbReference type="Proteomes" id="UP000321331"/>
    </source>
</evidence>
<sequence length="57" mass="6564">MYNQPSSSGCGSGHLLRRKLQLYADIPEVISTRLDRKAPVNETADLEKAEWFPWFQI</sequence>
<dbReference type="AlphaFoldDB" id="A0A5C6SFQ4"/>
<dbReference type="Proteomes" id="UP000321331">
    <property type="component" value="Unassembled WGS sequence"/>
</dbReference>
<reference evidence="1 2" key="1">
    <citation type="submission" date="2019-07" db="EMBL/GenBank/DDBJ databases">
        <title>The First High-Quality Draft Genome Sequence of the Causal Agent of the Current Panama Disease Epidemic.</title>
        <authorList>
            <person name="Warmington R.J."/>
            <person name="Kay W."/>
            <person name="Jeffries A."/>
            <person name="Bebber D."/>
            <person name="Moore K."/>
            <person name="Studholme D.J."/>
        </authorList>
    </citation>
    <scope>NUCLEOTIDE SEQUENCE [LARGE SCALE GENOMIC DNA]</scope>
    <source>
        <strain evidence="1 2">TR4</strain>
    </source>
</reference>
<name>A0A5C6SFQ4_FUSOC</name>
<comment type="caution">
    <text evidence="1">The sequence shown here is derived from an EMBL/GenBank/DDBJ whole genome shotgun (WGS) entry which is preliminary data.</text>
</comment>
<gene>
    <name evidence="1" type="ORF">FocTR4_00012063</name>
</gene>
<dbReference type="EMBL" id="VMNF01000014">
    <property type="protein sequence ID" value="TXB97584.1"/>
    <property type="molecule type" value="Genomic_DNA"/>
</dbReference>
<protein>
    <submittedName>
        <fullName evidence="1">Uncharacterized protein</fullName>
    </submittedName>
</protein>
<accession>A0A5C6SFQ4</accession>